<protein>
    <submittedName>
        <fullName evidence="2">Uncharacterized protein</fullName>
    </submittedName>
</protein>
<evidence type="ECO:0000313" key="3">
    <source>
        <dbReference type="Proteomes" id="UP000742631"/>
    </source>
</evidence>
<organism evidence="2 3">
    <name type="scientific">Methylorubrum populi</name>
    <dbReference type="NCBI Taxonomy" id="223967"/>
    <lineage>
        <taxon>Bacteria</taxon>
        <taxon>Pseudomonadati</taxon>
        <taxon>Pseudomonadota</taxon>
        <taxon>Alphaproteobacteria</taxon>
        <taxon>Hyphomicrobiales</taxon>
        <taxon>Methylobacteriaceae</taxon>
        <taxon>Methylorubrum</taxon>
    </lineage>
</organism>
<name>A0A921E5L7_9HYPH</name>
<comment type="caution">
    <text evidence="2">The sequence shown here is derived from an EMBL/GenBank/DDBJ whole genome shotgun (WGS) entry which is preliminary data.</text>
</comment>
<sequence length="214" mass="23581">MTTIPEQDSSTSCAPRLPDGCSLADENDIWLRHIIEAKATRVEEPRLKAQYIQRKLELVTDRPWQAEISGRLLSIANDVSEKAEAAANASESESIKFRHVASVAVATVRQNKLLDVVHEPKKDDPAHSNIVAYNVPMAPLLNDQAVPKVSQEFIKKLCDSFRVDDADNLTALHAMRSEVISKSQAPSTNSTSEPPAASQLQQFVPVARLFPTTE</sequence>
<reference evidence="2" key="1">
    <citation type="journal article" date="2021" name="PeerJ">
        <title>Extensive microbial diversity within the chicken gut microbiome revealed by metagenomics and culture.</title>
        <authorList>
            <person name="Gilroy R."/>
            <person name="Ravi A."/>
            <person name="Getino M."/>
            <person name="Pursley I."/>
            <person name="Horton D.L."/>
            <person name="Alikhan N.F."/>
            <person name="Baker D."/>
            <person name="Gharbi K."/>
            <person name="Hall N."/>
            <person name="Watson M."/>
            <person name="Adriaenssens E.M."/>
            <person name="Foster-Nyarko E."/>
            <person name="Jarju S."/>
            <person name="Secka A."/>
            <person name="Antonio M."/>
            <person name="Oren A."/>
            <person name="Chaudhuri R.R."/>
            <person name="La Ragione R."/>
            <person name="Hildebrand F."/>
            <person name="Pallen M.J."/>
        </authorList>
    </citation>
    <scope>NUCLEOTIDE SEQUENCE</scope>
    <source>
        <strain evidence="2">316</strain>
    </source>
</reference>
<gene>
    <name evidence="2" type="ORF">K8W01_17895</name>
</gene>
<evidence type="ECO:0000313" key="2">
    <source>
        <dbReference type="EMBL" id="HJE25526.1"/>
    </source>
</evidence>
<feature type="region of interest" description="Disordered" evidence="1">
    <location>
        <begin position="180"/>
        <end position="200"/>
    </location>
</feature>
<dbReference type="Proteomes" id="UP000742631">
    <property type="component" value="Unassembled WGS sequence"/>
</dbReference>
<reference evidence="2" key="2">
    <citation type="submission" date="2021-09" db="EMBL/GenBank/DDBJ databases">
        <authorList>
            <person name="Gilroy R."/>
        </authorList>
    </citation>
    <scope>NUCLEOTIDE SEQUENCE</scope>
    <source>
        <strain evidence="2">316</strain>
    </source>
</reference>
<proteinExistence type="predicted"/>
<evidence type="ECO:0000256" key="1">
    <source>
        <dbReference type="SAM" id="MobiDB-lite"/>
    </source>
</evidence>
<dbReference type="AlphaFoldDB" id="A0A921E5L7"/>
<dbReference type="EMBL" id="DYYG01000056">
    <property type="protein sequence ID" value="HJE25526.1"/>
    <property type="molecule type" value="Genomic_DNA"/>
</dbReference>
<accession>A0A921E5L7</accession>